<dbReference type="OrthoDB" id="9797655at2"/>
<dbReference type="Pfam" id="PF01927">
    <property type="entry name" value="Mut7-C"/>
    <property type="match status" value="1"/>
</dbReference>
<evidence type="ECO:0000259" key="1">
    <source>
        <dbReference type="Pfam" id="PF01927"/>
    </source>
</evidence>
<evidence type="ECO:0000313" key="3">
    <source>
        <dbReference type="Proteomes" id="UP000197025"/>
    </source>
</evidence>
<dbReference type="InParanoid" id="A0A212RAV3"/>
<dbReference type="AlphaFoldDB" id="A0A212RAV3"/>
<sequence length="172" mass="19542">MHAHGNSGSARFVADTMLGRLARWLRILGYDTHYDPALDDDALLRIAQAEDRILLTRDHALARRGGPSAFLIDHDDLLAQIQAIRQRFGDPLDAPFSRCPVCNARLVPVPREAVAAYVPAFVWQQHERFHRCPSCDRIYWPGTHFERMQAVLRALQIRCAPLEDHEGLRSSP</sequence>
<dbReference type="PANTHER" id="PTHR39081:SF1">
    <property type="entry name" value="MUT7-C RNASE DOMAIN-CONTAINING PROTEIN"/>
    <property type="match status" value="1"/>
</dbReference>
<evidence type="ECO:0000313" key="2">
    <source>
        <dbReference type="EMBL" id="SNB69352.1"/>
    </source>
</evidence>
<feature type="domain" description="Mut7-C RNAse" evidence="1">
    <location>
        <begin position="11"/>
        <end position="151"/>
    </location>
</feature>
<dbReference type="Proteomes" id="UP000197025">
    <property type="component" value="Unassembled WGS sequence"/>
</dbReference>
<organism evidence="2 3">
    <name type="scientific">Thermoflexus hugenholtzii JAD2</name>
    <dbReference type="NCBI Taxonomy" id="877466"/>
    <lineage>
        <taxon>Bacteria</taxon>
        <taxon>Bacillati</taxon>
        <taxon>Chloroflexota</taxon>
        <taxon>Thermoflexia</taxon>
        <taxon>Thermoflexales</taxon>
        <taxon>Thermoflexaceae</taxon>
        <taxon>Thermoflexus</taxon>
    </lineage>
</organism>
<proteinExistence type="predicted"/>
<dbReference type="InterPro" id="IPR002782">
    <property type="entry name" value="Mut7-C_RNAse_dom"/>
</dbReference>
<reference evidence="3" key="1">
    <citation type="submission" date="2017-06" db="EMBL/GenBank/DDBJ databases">
        <authorList>
            <person name="Varghese N."/>
            <person name="Submissions S."/>
        </authorList>
    </citation>
    <scope>NUCLEOTIDE SEQUENCE [LARGE SCALE GENOMIC DNA]</scope>
    <source>
        <strain evidence="3">JAD2</strain>
    </source>
</reference>
<protein>
    <recommendedName>
        <fullName evidence="1">Mut7-C RNAse domain-containing protein</fullName>
    </recommendedName>
</protein>
<dbReference type="RefSeq" id="WP_088571722.1">
    <property type="nucleotide sequence ID" value="NZ_FYEK01000041.1"/>
</dbReference>
<dbReference type="EMBL" id="FYEK01000041">
    <property type="protein sequence ID" value="SNB69352.1"/>
    <property type="molecule type" value="Genomic_DNA"/>
</dbReference>
<accession>A0A212RAV3</accession>
<name>A0A212RAV3_9CHLR</name>
<dbReference type="PANTHER" id="PTHR39081">
    <property type="entry name" value="MUT7-C DOMAIN-CONTAINING PROTEIN"/>
    <property type="match status" value="1"/>
</dbReference>
<keyword evidence="3" id="KW-1185">Reference proteome</keyword>
<gene>
    <name evidence="2" type="ORF">SAMN02746019_00015470</name>
</gene>